<proteinExistence type="predicted"/>
<dbReference type="Proteomes" id="UP001473424">
    <property type="component" value="Chromosome"/>
</dbReference>
<keyword evidence="2" id="KW-1185">Reference proteome</keyword>
<organism evidence="1 2">
    <name type="scientific">Spiroplasma ixodetis</name>
    <dbReference type="NCBI Taxonomy" id="2141"/>
    <lineage>
        <taxon>Bacteria</taxon>
        <taxon>Bacillati</taxon>
        <taxon>Mycoplasmatota</taxon>
        <taxon>Mollicutes</taxon>
        <taxon>Entomoplasmatales</taxon>
        <taxon>Spiroplasmataceae</taxon>
        <taxon>Spiroplasma</taxon>
    </lineage>
</organism>
<gene>
    <name evidence="1" type="ORF">SAP269_06880</name>
</gene>
<protein>
    <submittedName>
        <fullName evidence="1">Uncharacterized protein</fullName>
    </submittedName>
</protein>
<reference evidence="2" key="1">
    <citation type="journal article" date="2024" name="FEMS Microbiol. Lett.">
        <title>Genomic insights into Spiroplasma endosymbionts that induce male-killing and protective phenotypes in the pea aphid.</title>
        <authorList>
            <person name="Arai H."/>
            <person name="Legeai F."/>
            <person name="Kageyama D."/>
            <person name="Sugio A."/>
            <person name="Simon J.C."/>
        </authorList>
    </citation>
    <scope>NUCLEOTIDE SEQUENCE [LARGE SCALE GENOMIC DNA]</scope>
    <source>
        <strain evidence="2">sAp269</strain>
    </source>
</reference>
<name>A0ABM8JLD6_9MOLU</name>
<evidence type="ECO:0000313" key="1">
    <source>
        <dbReference type="EMBL" id="BET38099.1"/>
    </source>
</evidence>
<accession>A0ABM8JLD6</accession>
<dbReference type="EMBL" id="AP028955">
    <property type="protein sequence ID" value="BET38099.1"/>
    <property type="molecule type" value="Genomic_DNA"/>
</dbReference>
<evidence type="ECO:0000313" key="2">
    <source>
        <dbReference type="Proteomes" id="UP001473424"/>
    </source>
</evidence>
<sequence>MHKIEIITKNKVKYKIRTMCRWGFLKICASFYKVTSLGIKVMFSNLCNLQK</sequence>